<gene>
    <name evidence="4" type="ORF">KS419_14135</name>
</gene>
<proteinExistence type="predicted"/>
<dbReference type="SMART" id="SM00347">
    <property type="entry name" value="HTH_MARR"/>
    <property type="match status" value="1"/>
</dbReference>
<dbReference type="EMBL" id="JAHQCS010000113">
    <property type="protein sequence ID" value="MBU9712865.1"/>
    <property type="molecule type" value="Genomic_DNA"/>
</dbReference>
<protein>
    <submittedName>
        <fullName evidence="4">Helix-turn-helix domain-containing GNAT family N-acetyltransferase</fullName>
    </submittedName>
</protein>
<dbReference type="InterPro" id="IPR050769">
    <property type="entry name" value="NAT_camello-type"/>
</dbReference>
<sequence length="312" mass="36916">MLKPISTHIEEVRSFNRFYTNILGLLNNAVFESPFSLSEVRVMFEIYSRNYCTARLLQEELNLDRGYISRIINKLEKQKLIYRERCKEDSRNQLLHLSDAGIQTYQELEAKSNEQIKLLLESLDEDNQKTLVYSMNTIKSVLSNSEIKKSQDIIIREDYSLRDIELMKKKQEDYYTKQVGFDASFINYLHQTFDGEIEKVWTAEMNGEFAGCIGLVKVDRKKTQLRWFFVESTIQGKGVGYKLLQLLIDYCIRQKYEQIVLITVNEQIAARNLYTKFGFHIIEEKEEQVLWGKRVVEEHWALDILSDYKHEN</sequence>
<organism evidence="4 5">
    <name type="scientific">Evansella tamaricis</name>
    <dbReference type="NCBI Taxonomy" id="2069301"/>
    <lineage>
        <taxon>Bacteria</taxon>
        <taxon>Bacillati</taxon>
        <taxon>Bacillota</taxon>
        <taxon>Bacilli</taxon>
        <taxon>Bacillales</taxon>
        <taxon>Bacillaceae</taxon>
        <taxon>Evansella</taxon>
    </lineage>
</organism>
<accession>A0ABS6JKA2</accession>
<dbReference type="Pfam" id="PF01047">
    <property type="entry name" value="MarR"/>
    <property type="match status" value="1"/>
</dbReference>
<dbReference type="InterPro" id="IPR000835">
    <property type="entry name" value="HTH_MarR-typ"/>
</dbReference>
<dbReference type="PROSITE" id="PS50995">
    <property type="entry name" value="HTH_MARR_2"/>
    <property type="match status" value="1"/>
</dbReference>
<dbReference type="RefSeq" id="WP_217067042.1">
    <property type="nucleotide sequence ID" value="NZ_JAHQCS010000113.1"/>
</dbReference>
<dbReference type="Proteomes" id="UP000784880">
    <property type="component" value="Unassembled WGS sequence"/>
</dbReference>
<dbReference type="Pfam" id="PF00583">
    <property type="entry name" value="Acetyltransf_1"/>
    <property type="match status" value="1"/>
</dbReference>
<dbReference type="CDD" id="cd04301">
    <property type="entry name" value="NAT_SF"/>
    <property type="match status" value="1"/>
</dbReference>
<keyword evidence="1" id="KW-0808">Transferase</keyword>
<name>A0ABS6JKA2_9BACI</name>
<dbReference type="PANTHER" id="PTHR13947:SF37">
    <property type="entry name" value="LD18367P"/>
    <property type="match status" value="1"/>
</dbReference>
<evidence type="ECO:0000313" key="5">
    <source>
        <dbReference type="Proteomes" id="UP000784880"/>
    </source>
</evidence>
<evidence type="ECO:0000313" key="4">
    <source>
        <dbReference type="EMBL" id="MBU9712865.1"/>
    </source>
</evidence>
<comment type="caution">
    <text evidence="4">The sequence shown here is derived from an EMBL/GenBank/DDBJ whole genome shotgun (WGS) entry which is preliminary data.</text>
</comment>
<keyword evidence="5" id="KW-1185">Reference proteome</keyword>
<feature type="domain" description="N-acetyltransferase" evidence="3">
    <location>
        <begin position="153"/>
        <end position="303"/>
    </location>
</feature>
<reference evidence="4 5" key="1">
    <citation type="submission" date="2021-06" db="EMBL/GenBank/DDBJ databases">
        <title>Bacillus sp. RD4P76, an endophyte from a halophyte.</title>
        <authorList>
            <person name="Sun J.-Q."/>
        </authorList>
    </citation>
    <scope>NUCLEOTIDE SEQUENCE [LARGE SCALE GENOMIC DNA]</scope>
    <source>
        <strain evidence="4 5">CGMCC 1.15917</strain>
    </source>
</reference>
<dbReference type="InterPro" id="IPR000182">
    <property type="entry name" value="GNAT_dom"/>
</dbReference>
<evidence type="ECO:0000256" key="1">
    <source>
        <dbReference type="ARBA" id="ARBA00022679"/>
    </source>
</evidence>
<evidence type="ECO:0000259" key="3">
    <source>
        <dbReference type="PROSITE" id="PS51186"/>
    </source>
</evidence>
<dbReference type="PROSITE" id="PS51186">
    <property type="entry name" value="GNAT"/>
    <property type="match status" value="1"/>
</dbReference>
<evidence type="ECO:0000259" key="2">
    <source>
        <dbReference type="PROSITE" id="PS50995"/>
    </source>
</evidence>
<dbReference type="PANTHER" id="PTHR13947">
    <property type="entry name" value="GNAT FAMILY N-ACETYLTRANSFERASE"/>
    <property type="match status" value="1"/>
</dbReference>
<feature type="domain" description="HTH marR-type" evidence="2">
    <location>
        <begin position="1"/>
        <end position="140"/>
    </location>
</feature>